<proteinExistence type="predicted"/>
<evidence type="ECO:0000313" key="1">
    <source>
        <dbReference type="EMBL" id="JAS48851.1"/>
    </source>
</evidence>
<accession>A0A1B6FF70</accession>
<reference evidence="1" key="1">
    <citation type="submission" date="2015-11" db="EMBL/GenBank/DDBJ databases">
        <title>De novo transcriptome assembly of four potential Pierce s Disease insect vectors from Arizona vineyards.</title>
        <authorList>
            <person name="Tassone E.E."/>
        </authorList>
    </citation>
    <scope>NUCLEOTIDE SEQUENCE</scope>
</reference>
<dbReference type="AlphaFoldDB" id="A0A1B6FF70"/>
<sequence>MWSRISKKMFVGLDTLKLGFRDAVIVFNDMNIGRVRVLQELGVSDLGKNTITALQKFDVVRLRQAERAAEAMTKESRVKKRIQLLGETVTEDDDQYVQGGF</sequence>
<gene>
    <name evidence="1" type="ORF">g.2967</name>
</gene>
<dbReference type="EMBL" id="GECZ01020918">
    <property type="protein sequence ID" value="JAS48851.1"/>
    <property type="molecule type" value="Transcribed_RNA"/>
</dbReference>
<organism evidence="1">
    <name type="scientific">Cuerna arida</name>
    <dbReference type="NCBI Taxonomy" id="1464854"/>
    <lineage>
        <taxon>Eukaryota</taxon>
        <taxon>Metazoa</taxon>
        <taxon>Ecdysozoa</taxon>
        <taxon>Arthropoda</taxon>
        <taxon>Hexapoda</taxon>
        <taxon>Insecta</taxon>
        <taxon>Pterygota</taxon>
        <taxon>Neoptera</taxon>
        <taxon>Paraneoptera</taxon>
        <taxon>Hemiptera</taxon>
        <taxon>Auchenorrhyncha</taxon>
        <taxon>Membracoidea</taxon>
        <taxon>Cicadellidae</taxon>
        <taxon>Cicadellinae</taxon>
        <taxon>Proconiini</taxon>
        <taxon>Cuerna</taxon>
    </lineage>
</organism>
<protein>
    <submittedName>
        <fullName evidence="1">Uncharacterized protein</fullName>
    </submittedName>
</protein>
<name>A0A1B6FF70_9HEMI</name>